<evidence type="ECO:0000256" key="7">
    <source>
        <dbReference type="ARBA" id="ARBA00022801"/>
    </source>
</evidence>
<evidence type="ECO:0000256" key="6">
    <source>
        <dbReference type="ARBA" id="ARBA00022729"/>
    </source>
</evidence>
<evidence type="ECO:0000256" key="2">
    <source>
        <dbReference type="ARBA" id="ARBA00004613"/>
    </source>
</evidence>
<dbReference type="InterPro" id="IPR001764">
    <property type="entry name" value="Glyco_hydro_3_N"/>
</dbReference>
<evidence type="ECO:0000256" key="1">
    <source>
        <dbReference type="ARBA" id="ARBA00000448"/>
    </source>
</evidence>
<dbReference type="Pfam" id="PF14310">
    <property type="entry name" value="Fn3-like"/>
    <property type="match status" value="1"/>
</dbReference>
<dbReference type="PRINTS" id="PR00133">
    <property type="entry name" value="GLHYDRLASE3"/>
</dbReference>
<dbReference type="InterPro" id="IPR002772">
    <property type="entry name" value="Glyco_hydro_3_C"/>
</dbReference>
<evidence type="ECO:0000313" key="18">
    <source>
        <dbReference type="Proteomes" id="UP000275385"/>
    </source>
</evidence>
<comment type="similarity">
    <text evidence="4 13">Belongs to the glycosyl hydrolase 3 family.</text>
</comment>
<comment type="caution">
    <text evidence="17">The sequence shown here is derived from an EMBL/GenBank/DDBJ whole genome shotgun (WGS) entry which is preliminary data.</text>
</comment>
<keyword evidence="8" id="KW-0136">Cellulose degradation</keyword>
<dbReference type="SMART" id="SM01217">
    <property type="entry name" value="Fn3_like"/>
    <property type="match status" value="1"/>
</dbReference>
<evidence type="ECO:0000256" key="3">
    <source>
        <dbReference type="ARBA" id="ARBA00004987"/>
    </source>
</evidence>
<dbReference type="InterPro" id="IPR036962">
    <property type="entry name" value="Glyco_hydro_3_N_sf"/>
</dbReference>
<dbReference type="InterPro" id="IPR019800">
    <property type="entry name" value="Glyco_hydro_3_AS"/>
</dbReference>
<dbReference type="OrthoDB" id="416222at2759"/>
<dbReference type="PROSITE" id="PS00775">
    <property type="entry name" value="GLYCOSYL_HYDROL_F3"/>
    <property type="match status" value="1"/>
</dbReference>
<dbReference type="InterPro" id="IPR017853">
    <property type="entry name" value="GH"/>
</dbReference>
<evidence type="ECO:0000256" key="12">
    <source>
        <dbReference type="ARBA" id="ARBA00023326"/>
    </source>
</evidence>
<evidence type="ECO:0000256" key="8">
    <source>
        <dbReference type="ARBA" id="ARBA00023001"/>
    </source>
</evidence>
<evidence type="ECO:0000313" key="17">
    <source>
        <dbReference type="EMBL" id="RKU45659.1"/>
    </source>
</evidence>
<evidence type="ECO:0000256" key="5">
    <source>
        <dbReference type="ARBA" id="ARBA00022525"/>
    </source>
</evidence>
<protein>
    <recommendedName>
        <fullName evidence="13">beta-glucosidase</fullName>
        <ecNumber evidence="13">3.2.1.21</ecNumber>
    </recommendedName>
</protein>
<dbReference type="InterPro" id="IPR026891">
    <property type="entry name" value="Fn3-like"/>
</dbReference>
<comment type="catalytic activity">
    <reaction evidence="1 13">
        <text>Hydrolysis of terminal, non-reducing beta-D-glucosyl residues with release of beta-D-glucose.</text>
        <dbReference type="EC" id="3.2.1.21"/>
    </reaction>
</comment>
<reference evidence="17 18" key="1">
    <citation type="submission" date="2018-08" db="EMBL/GenBank/DDBJ databases">
        <title>Draft genome of the lignicolous fungus Coniochaeta pulveracea.</title>
        <authorList>
            <person name="Borstlap C.J."/>
            <person name="De Witt R.N."/>
            <person name="Botha A."/>
            <person name="Volschenk H."/>
        </authorList>
    </citation>
    <scope>NUCLEOTIDE SEQUENCE [LARGE SCALE GENOMIC DNA]</scope>
    <source>
        <strain evidence="17 18">CAB683</strain>
    </source>
</reference>
<dbReference type="InterPro" id="IPR036881">
    <property type="entry name" value="Glyco_hydro_3_C_sf"/>
</dbReference>
<feature type="domain" description="Fibronectin type III-like" evidence="16">
    <location>
        <begin position="769"/>
        <end position="838"/>
    </location>
</feature>
<dbReference type="InterPro" id="IPR013783">
    <property type="entry name" value="Ig-like_fold"/>
</dbReference>
<keyword evidence="15" id="KW-0812">Transmembrane</keyword>
<keyword evidence="6" id="KW-0732">Signal</keyword>
<dbReference type="SUPFAM" id="SSF52279">
    <property type="entry name" value="Beta-D-glucan exohydrolase, C-terminal domain"/>
    <property type="match status" value="1"/>
</dbReference>
<evidence type="ECO:0000256" key="9">
    <source>
        <dbReference type="ARBA" id="ARBA00023180"/>
    </source>
</evidence>
<dbReference type="AlphaFoldDB" id="A0A420YCM8"/>
<comment type="pathway">
    <text evidence="3 13">Glycan metabolism; cellulose degradation.</text>
</comment>
<dbReference type="GO" id="GO:0005576">
    <property type="term" value="C:extracellular region"/>
    <property type="evidence" value="ECO:0007669"/>
    <property type="project" value="UniProtKB-SubCell"/>
</dbReference>
<feature type="transmembrane region" description="Helical" evidence="15">
    <location>
        <begin position="30"/>
        <end position="51"/>
    </location>
</feature>
<dbReference type="InterPro" id="IPR050288">
    <property type="entry name" value="Cellulose_deg_GH3"/>
</dbReference>
<evidence type="ECO:0000256" key="4">
    <source>
        <dbReference type="ARBA" id="ARBA00005336"/>
    </source>
</evidence>
<keyword evidence="11 13" id="KW-0326">Glycosidase</keyword>
<dbReference type="Gene3D" id="2.60.40.10">
    <property type="entry name" value="Immunoglobulins"/>
    <property type="match status" value="1"/>
</dbReference>
<feature type="compositionally biased region" description="Low complexity" evidence="14">
    <location>
        <begin position="52"/>
        <end position="71"/>
    </location>
</feature>
<keyword evidence="15" id="KW-1133">Transmembrane helix</keyword>
<evidence type="ECO:0000256" key="14">
    <source>
        <dbReference type="SAM" id="MobiDB-lite"/>
    </source>
</evidence>
<keyword evidence="7 13" id="KW-0378">Hydrolase</keyword>
<keyword evidence="15" id="KW-0472">Membrane</keyword>
<proteinExistence type="inferred from homology"/>
<dbReference type="Pfam" id="PF00933">
    <property type="entry name" value="Glyco_hydro_3"/>
    <property type="match status" value="1"/>
</dbReference>
<dbReference type="PANTHER" id="PTHR42715">
    <property type="entry name" value="BETA-GLUCOSIDASE"/>
    <property type="match status" value="1"/>
</dbReference>
<evidence type="ECO:0000256" key="11">
    <source>
        <dbReference type="ARBA" id="ARBA00023295"/>
    </source>
</evidence>
<dbReference type="UniPathway" id="UPA00696"/>
<evidence type="ECO:0000259" key="16">
    <source>
        <dbReference type="SMART" id="SM01217"/>
    </source>
</evidence>
<accession>A0A420YCM8</accession>
<feature type="region of interest" description="Disordered" evidence="14">
    <location>
        <begin position="52"/>
        <end position="75"/>
    </location>
</feature>
<dbReference type="EMBL" id="QVQW01000019">
    <property type="protein sequence ID" value="RKU45659.1"/>
    <property type="molecule type" value="Genomic_DNA"/>
</dbReference>
<dbReference type="STRING" id="177199.A0A420YCM8"/>
<evidence type="ECO:0000256" key="15">
    <source>
        <dbReference type="SAM" id="Phobius"/>
    </source>
</evidence>
<organism evidence="17 18">
    <name type="scientific">Coniochaeta pulveracea</name>
    <dbReference type="NCBI Taxonomy" id="177199"/>
    <lineage>
        <taxon>Eukaryota</taxon>
        <taxon>Fungi</taxon>
        <taxon>Dikarya</taxon>
        <taxon>Ascomycota</taxon>
        <taxon>Pezizomycotina</taxon>
        <taxon>Sordariomycetes</taxon>
        <taxon>Sordariomycetidae</taxon>
        <taxon>Coniochaetales</taxon>
        <taxon>Coniochaetaceae</taxon>
        <taxon>Coniochaeta</taxon>
    </lineage>
</organism>
<keyword evidence="10 13" id="KW-0119">Carbohydrate metabolism</keyword>
<dbReference type="Pfam" id="PF01915">
    <property type="entry name" value="Glyco_hydro_3_C"/>
    <property type="match status" value="1"/>
</dbReference>
<dbReference type="GO" id="GO:0030245">
    <property type="term" value="P:cellulose catabolic process"/>
    <property type="evidence" value="ECO:0007669"/>
    <property type="project" value="UniProtKB-UniPathway"/>
</dbReference>
<dbReference type="Proteomes" id="UP000275385">
    <property type="component" value="Unassembled WGS sequence"/>
</dbReference>
<dbReference type="Gene3D" id="3.20.20.300">
    <property type="entry name" value="Glycoside hydrolase, family 3, N-terminal domain"/>
    <property type="match status" value="1"/>
</dbReference>
<keyword evidence="12 13" id="KW-0624">Polysaccharide degradation</keyword>
<keyword evidence="9" id="KW-0325">Glycoprotein</keyword>
<gene>
    <name evidence="17" type="ORF">DL546_004166</name>
</gene>
<dbReference type="Gene3D" id="3.40.50.1700">
    <property type="entry name" value="Glycoside hydrolase family 3 C-terminal domain"/>
    <property type="match status" value="1"/>
</dbReference>
<name>A0A420YCM8_9PEZI</name>
<comment type="subcellular location">
    <subcellularLocation>
        <location evidence="2">Secreted</location>
    </subcellularLocation>
</comment>
<dbReference type="PANTHER" id="PTHR42715:SF5">
    <property type="entry name" value="BETA-GLUCOSIDASE M-RELATED"/>
    <property type="match status" value="1"/>
</dbReference>
<dbReference type="FunFam" id="3.20.20.300:FF:000002">
    <property type="entry name" value="Probable beta-glucosidase"/>
    <property type="match status" value="1"/>
</dbReference>
<sequence>MSPHEEYTASLPLAHHPTHRFPFLHTKKGIACVVAAILLIIGGGLAGLAALPKHRSSSNSSPSTNSSSPGSKITEDSHFYGQSPPFYPSPQIAGLGAWGEALKKARELVGKMSLEEKVSLTSGAAAPGGNGCVGWLPGVKRLGFKGLCLQDAGNGVRGTDFVSAWPSGLHVGASWNKELAGRRAEGMAGEFKKKGVNVLLGPVVGPLGRVVTGGRMWEGFSIDPYLSGELVRETVMGIQNVGVIASTKHYIGNEQEDYRNPMTGEDDKQIEAVSSNIDDQTLHEFYLWPFQDAVHAGSASIMCSYNRLNNSYGCQNSKTMNGILKDELGFQGFVVSDWGAVHSGVASALAGLDMAMPGDSGFWGSKLTEAVKNGSVSEDRVTDMVSRTLASFYLLNQDTDFPQPGVGMPQDLTKPHAIVDARNSSFKSVLFDGAVEGHVLLKNENNALPLKSPRILSIFGYSAKVPDLNNVGSSFSPWTYGIESSNFTEFTSGFAAGQVTEHTAIAINGTIISGGGSGAIAMSTISSPYDALVQQAYDDDTVLFWDFTEPEPNVNGASDACLVIVNAFAAEGYDRPNLHDDFTDGLILHVANSCNNTIVVFHNAGPRLVDTFVDHPNVTGLIFAHLPGQDSGRALTSILYGKSNPSGKLPYTVAKNESDYGQLLSPDVPKDEFAYFPQSNFTEGTLVDYRLFDSKNVTPRFEFGFGLSYTTFDYSNLTLTTAPQNGSSNSSYAAYPSGDIAEGGQVDLWDVLVNVSVELRNNGSVDGQEVAQLYVHVPGAQAVRQLRGFEKVNLTAGASETVEFGLTRRDLSFWDVVAQKWRLSTGEPGYEVWVGASSQDLRVSGKVVLQGE</sequence>
<dbReference type="EC" id="3.2.1.21" evidence="13"/>
<keyword evidence="5" id="KW-0964">Secreted</keyword>
<keyword evidence="18" id="KW-1185">Reference proteome</keyword>
<evidence type="ECO:0000256" key="10">
    <source>
        <dbReference type="ARBA" id="ARBA00023277"/>
    </source>
</evidence>
<evidence type="ECO:0000256" key="13">
    <source>
        <dbReference type="RuleBase" id="RU361161"/>
    </source>
</evidence>
<dbReference type="GO" id="GO:0008422">
    <property type="term" value="F:beta-glucosidase activity"/>
    <property type="evidence" value="ECO:0007669"/>
    <property type="project" value="UniProtKB-EC"/>
</dbReference>
<dbReference type="SUPFAM" id="SSF51445">
    <property type="entry name" value="(Trans)glycosidases"/>
    <property type="match status" value="1"/>
</dbReference>